<dbReference type="EMBL" id="LBOG01000005">
    <property type="protein sequence ID" value="KKP30020.1"/>
    <property type="molecule type" value="Genomic_DNA"/>
</dbReference>
<evidence type="ECO:0000313" key="2">
    <source>
        <dbReference type="Proteomes" id="UP000034934"/>
    </source>
</evidence>
<dbReference type="Proteomes" id="UP000034934">
    <property type="component" value="Unassembled WGS sequence"/>
</dbReference>
<dbReference type="Gene3D" id="3.40.50.1820">
    <property type="entry name" value="alpha/beta hydrolase"/>
    <property type="match status" value="1"/>
</dbReference>
<organism evidence="1 2">
    <name type="scientific">Candidatus Nomurabacteria bacterium GW2011_GWF1_31_48</name>
    <dbReference type="NCBI Taxonomy" id="1618767"/>
    <lineage>
        <taxon>Bacteria</taxon>
        <taxon>Candidatus Nomuraibacteriota</taxon>
    </lineage>
</organism>
<dbReference type="InterPro" id="IPR029058">
    <property type="entry name" value="AB_hydrolase_fold"/>
</dbReference>
<sequence length="47" mass="5302">MKKVFIIYGSDDQIVSSGKLREISKNLNCELVFVPGGKYLNGSSRFY</sequence>
<proteinExistence type="predicted"/>
<name>A0A0G0ATP0_9BACT</name>
<reference evidence="1 2" key="1">
    <citation type="journal article" date="2015" name="Nature">
        <title>rRNA introns, odd ribosomes, and small enigmatic genomes across a large radiation of phyla.</title>
        <authorList>
            <person name="Brown C.T."/>
            <person name="Hug L.A."/>
            <person name="Thomas B.C."/>
            <person name="Sharon I."/>
            <person name="Castelle C.J."/>
            <person name="Singh A."/>
            <person name="Wilkins M.J."/>
            <person name="Williams K.H."/>
            <person name="Banfield J.F."/>
        </authorList>
    </citation>
    <scope>NUCLEOTIDE SEQUENCE [LARGE SCALE GENOMIC DNA]</scope>
</reference>
<comment type="caution">
    <text evidence="1">The sequence shown here is derived from an EMBL/GenBank/DDBJ whole genome shotgun (WGS) entry which is preliminary data.</text>
</comment>
<evidence type="ECO:0000313" key="1">
    <source>
        <dbReference type="EMBL" id="KKP30020.1"/>
    </source>
</evidence>
<dbReference type="AlphaFoldDB" id="A0A0G0ATP0"/>
<protein>
    <submittedName>
        <fullName evidence="1">Uncharacterized protein</fullName>
    </submittedName>
</protein>
<gene>
    <name evidence="1" type="ORF">UR19_C0005G0022</name>
</gene>
<accession>A0A0G0ATP0</accession>